<evidence type="ECO:0000256" key="1">
    <source>
        <dbReference type="ARBA" id="ARBA00022729"/>
    </source>
</evidence>
<feature type="chain" id="PRO_5026921385" evidence="2">
    <location>
        <begin position="28"/>
        <end position="145"/>
    </location>
</feature>
<proteinExistence type="predicted"/>
<name>A0A6L7G682_9RHOB</name>
<evidence type="ECO:0000313" key="5">
    <source>
        <dbReference type="Proteomes" id="UP000477911"/>
    </source>
</evidence>
<feature type="signal peptide" evidence="2">
    <location>
        <begin position="1"/>
        <end position="27"/>
    </location>
</feature>
<dbReference type="InterPro" id="IPR025232">
    <property type="entry name" value="DUF4174"/>
</dbReference>
<organism evidence="4 5">
    <name type="scientific">Pseudooceanicola albus</name>
    <dbReference type="NCBI Taxonomy" id="2692189"/>
    <lineage>
        <taxon>Bacteria</taxon>
        <taxon>Pseudomonadati</taxon>
        <taxon>Pseudomonadota</taxon>
        <taxon>Alphaproteobacteria</taxon>
        <taxon>Rhodobacterales</taxon>
        <taxon>Paracoccaceae</taxon>
        <taxon>Pseudooceanicola</taxon>
    </lineage>
</organism>
<sequence>MTIRRTRPALALLSAGLLFPMALPAAAEALFRPLPPAARDLDPMRWQKRPVLIFAPSESDPAYREQRALLEAAQPALQERDIVVLSDTDPAAGGALRKRLDPQGFTVMLVGKDGGIKITERTPLSVERLVETIDRMPMRRREVQP</sequence>
<evidence type="ECO:0000259" key="3">
    <source>
        <dbReference type="Pfam" id="PF13778"/>
    </source>
</evidence>
<accession>A0A6L7G682</accession>
<dbReference type="EMBL" id="WUMU01000016">
    <property type="protein sequence ID" value="MXN19037.1"/>
    <property type="molecule type" value="Genomic_DNA"/>
</dbReference>
<dbReference type="Pfam" id="PF13778">
    <property type="entry name" value="DUF4174"/>
    <property type="match status" value="1"/>
</dbReference>
<gene>
    <name evidence="4" type="ORF">GR170_14420</name>
</gene>
<evidence type="ECO:0000313" key="4">
    <source>
        <dbReference type="EMBL" id="MXN19037.1"/>
    </source>
</evidence>
<feature type="domain" description="DUF4174" evidence="3">
    <location>
        <begin position="41"/>
        <end position="142"/>
    </location>
</feature>
<keyword evidence="5" id="KW-1185">Reference proteome</keyword>
<dbReference type="RefSeq" id="WP_160895157.1">
    <property type="nucleotide sequence ID" value="NZ_WUMU01000016.1"/>
</dbReference>
<protein>
    <submittedName>
        <fullName evidence="4">DUF4174 domain-containing protein</fullName>
    </submittedName>
</protein>
<reference evidence="4 5" key="1">
    <citation type="submission" date="2019-12" db="EMBL/GenBank/DDBJ databases">
        <authorList>
            <person name="Li M."/>
        </authorList>
    </citation>
    <scope>NUCLEOTIDE SEQUENCE [LARGE SCALE GENOMIC DNA]</scope>
    <source>
        <strain evidence="4 5">GBMRC 2024</strain>
    </source>
</reference>
<dbReference type="AlphaFoldDB" id="A0A6L7G682"/>
<dbReference type="Proteomes" id="UP000477911">
    <property type="component" value="Unassembled WGS sequence"/>
</dbReference>
<comment type="caution">
    <text evidence="4">The sequence shown here is derived from an EMBL/GenBank/DDBJ whole genome shotgun (WGS) entry which is preliminary data.</text>
</comment>
<keyword evidence="1 2" id="KW-0732">Signal</keyword>
<evidence type="ECO:0000256" key="2">
    <source>
        <dbReference type="SAM" id="SignalP"/>
    </source>
</evidence>